<dbReference type="Proteomes" id="UP001412067">
    <property type="component" value="Unassembled WGS sequence"/>
</dbReference>
<sequence>MLTAARSFIRNPIFGLSHPDTSERGEESGVVVMVDDAFERGGKVRSEIGRSGDSEVGRSGCSEDDFDVRLNPGGDDLLLADEDAKNRSVYRLGRQEREAGGAGHLHFHCAGGDIPNTTSVDMTRNFGRRQEDGSHCGVIQVPLSGAKQRQDKDRQRIKGADWSEEFSVCVLSLYNFGSAMYSAGA</sequence>
<reference evidence="2 3" key="1">
    <citation type="journal article" date="2022" name="Nat. Plants">
        <title>Genomes of leafy and leafless Platanthera orchids illuminate the evolution of mycoheterotrophy.</title>
        <authorList>
            <person name="Li M.H."/>
            <person name="Liu K.W."/>
            <person name="Li Z."/>
            <person name="Lu H.C."/>
            <person name="Ye Q.L."/>
            <person name="Zhang D."/>
            <person name="Wang J.Y."/>
            <person name="Li Y.F."/>
            <person name="Zhong Z.M."/>
            <person name="Liu X."/>
            <person name="Yu X."/>
            <person name="Liu D.K."/>
            <person name="Tu X.D."/>
            <person name="Liu B."/>
            <person name="Hao Y."/>
            <person name="Liao X.Y."/>
            <person name="Jiang Y.T."/>
            <person name="Sun W.H."/>
            <person name="Chen J."/>
            <person name="Chen Y.Q."/>
            <person name="Ai Y."/>
            <person name="Zhai J.W."/>
            <person name="Wu S.S."/>
            <person name="Zhou Z."/>
            <person name="Hsiao Y.Y."/>
            <person name="Wu W.L."/>
            <person name="Chen Y.Y."/>
            <person name="Lin Y.F."/>
            <person name="Hsu J.L."/>
            <person name="Li C.Y."/>
            <person name="Wang Z.W."/>
            <person name="Zhao X."/>
            <person name="Zhong W.Y."/>
            <person name="Ma X.K."/>
            <person name="Ma L."/>
            <person name="Huang J."/>
            <person name="Chen G.Z."/>
            <person name="Huang M.Z."/>
            <person name="Huang L."/>
            <person name="Peng D.H."/>
            <person name="Luo Y.B."/>
            <person name="Zou S.Q."/>
            <person name="Chen S.P."/>
            <person name="Lan S."/>
            <person name="Tsai W.C."/>
            <person name="Van de Peer Y."/>
            <person name="Liu Z.J."/>
        </authorList>
    </citation>
    <scope>NUCLEOTIDE SEQUENCE [LARGE SCALE GENOMIC DNA]</scope>
    <source>
        <strain evidence="2">Lor288</strain>
    </source>
</reference>
<dbReference type="EMBL" id="JBBWWR010000021">
    <property type="protein sequence ID" value="KAK8938129.1"/>
    <property type="molecule type" value="Genomic_DNA"/>
</dbReference>
<organism evidence="2 3">
    <name type="scientific">Platanthera guangdongensis</name>
    <dbReference type="NCBI Taxonomy" id="2320717"/>
    <lineage>
        <taxon>Eukaryota</taxon>
        <taxon>Viridiplantae</taxon>
        <taxon>Streptophyta</taxon>
        <taxon>Embryophyta</taxon>
        <taxon>Tracheophyta</taxon>
        <taxon>Spermatophyta</taxon>
        <taxon>Magnoliopsida</taxon>
        <taxon>Liliopsida</taxon>
        <taxon>Asparagales</taxon>
        <taxon>Orchidaceae</taxon>
        <taxon>Orchidoideae</taxon>
        <taxon>Orchideae</taxon>
        <taxon>Orchidinae</taxon>
        <taxon>Platanthera</taxon>
    </lineage>
</organism>
<protein>
    <submittedName>
        <fullName evidence="2">Uncharacterized protein</fullName>
    </submittedName>
</protein>
<evidence type="ECO:0000313" key="3">
    <source>
        <dbReference type="Proteomes" id="UP001412067"/>
    </source>
</evidence>
<evidence type="ECO:0000313" key="2">
    <source>
        <dbReference type="EMBL" id="KAK8938129.1"/>
    </source>
</evidence>
<accession>A0ABR2LEH5</accession>
<comment type="caution">
    <text evidence="2">The sequence shown here is derived from an EMBL/GenBank/DDBJ whole genome shotgun (WGS) entry which is preliminary data.</text>
</comment>
<gene>
    <name evidence="2" type="ORF">KSP40_PGU000883</name>
</gene>
<evidence type="ECO:0000256" key="1">
    <source>
        <dbReference type="SAM" id="MobiDB-lite"/>
    </source>
</evidence>
<feature type="region of interest" description="Disordered" evidence="1">
    <location>
        <begin position="44"/>
        <end position="65"/>
    </location>
</feature>
<proteinExistence type="predicted"/>
<feature type="compositionally biased region" description="Basic and acidic residues" evidence="1">
    <location>
        <begin position="44"/>
        <end position="56"/>
    </location>
</feature>
<keyword evidence="3" id="KW-1185">Reference proteome</keyword>
<name>A0ABR2LEH5_9ASPA</name>